<dbReference type="KEGG" id="sste:SAMEA4384403_0303"/>
<dbReference type="RefSeq" id="WP_095085763.1">
    <property type="nucleotide sequence ID" value="NZ_BMDM01000007.1"/>
</dbReference>
<accession>A0A239YF63</accession>
<reference evidence="1 2" key="1">
    <citation type="submission" date="2017-06" db="EMBL/GenBank/DDBJ databases">
        <authorList>
            <consortium name="Pathogen Informatics"/>
        </authorList>
    </citation>
    <scope>NUCLEOTIDE SEQUENCE [LARGE SCALE GENOMIC DNA]</scope>
    <source>
        <strain evidence="1 2">NCTC13839</strain>
    </source>
</reference>
<protein>
    <submittedName>
        <fullName evidence="1">Uncharacterized protein</fullName>
    </submittedName>
</protein>
<evidence type="ECO:0000313" key="2">
    <source>
        <dbReference type="Proteomes" id="UP000242084"/>
    </source>
</evidence>
<dbReference type="AlphaFoldDB" id="A0A239YF63"/>
<proteinExistence type="predicted"/>
<sequence length="100" mass="11874">MKQVEIIRILDDSTFIINAGIERNIESGLFIDVLEKDKSYKYIAKVEEVYSGLSLCKRYGEQRLFYGDVVRIRYPEEQDYQITPKIIKSKQSRRKHKKRG</sequence>
<dbReference type="EMBL" id="LT906462">
    <property type="protein sequence ID" value="SNV57046.1"/>
    <property type="molecule type" value="Genomic_DNA"/>
</dbReference>
<keyword evidence="2" id="KW-1185">Reference proteome</keyword>
<dbReference type="Proteomes" id="UP000242084">
    <property type="component" value="Chromosome 1"/>
</dbReference>
<name>A0A239YF63_9STAP</name>
<organism evidence="1 2">
    <name type="scientific">Mammaliicoccus stepanovicii</name>
    <dbReference type="NCBI Taxonomy" id="643214"/>
    <lineage>
        <taxon>Bacteria</taxon>
        <taxon>Bacillati</taxon>
        <taxon>Bacillota</taxon>
        <taxon>Bacilli</taxon>
        <taxon>Bacillales</taxon>
        <taxon>Staphylococcaceae</taxon>
        <taxon>Mammaliicoccus</taxon>
    </lineage>
</organism>
<gene>
    <name evidence="1" type="ORF">SAMEA4384403_00303</name>
</gene>
<evidence type="ECO:0000313" key="1">
    <source>
        <dbReference type="EMBL" id="SNV57046.1"/>
    </source>
</evidence>
<dbReference type="OrthoDB" id="2398770at2"/>